<gene>
    <name evidence="6" type="ORF">NEMVEDRAFT_v1g47055</name>
</gene>
<keyword evidence="4" id="KW-0393">Immunoglobulin domain</keyword>
<dbReference type="SUPFAM" id="SSF48726">
    <property type="entry name" value="Immunoglobulin"/>
    <property type="match status" value="1"/>
</dbReference>
<evidence type="ECO:0000256" key="1">
    <source>
        <dbReference type="ARBA" id="ARBA00022729"/>
    </source>
</evidence>
<proteinExistence type="predicted"/>
<reference evidence="6 7" key="1">
    <citation type="journal article" date="2007" name="Science">
        <title>Sea anemone genome reveals ancestral eumetazoan gene repertoire and genomic organization.</title>
        <authorList>
            <person name="Putnam N.H."/>
            <person name="Srivastava M."/>
            <person name="Hellsten U."/>
            <person name="Dirks B."/>
            <person name="Chapman J."/>
            <person name="Salamov A."/>
            <person name="Terry A."/>
            <person name="Shapiro H."/>
            <person name="Lindquist E."/>
            <person name="Kapitonov V.V."/>
            <person name="Jurka J."/>
            <person name="Genikhovich G."/>
            <person name="Grigoriev I.V."/>
            <person name="Lucas S.M."/>
            <person name="Steele R.E."/>
            <person name="Finnerty J.R."/>
            <person name="Technau U."/>
            <person name="Martindale M.Q."/>
            <person name="Rokhsar D.S."/>
        </authorList>
    </citation>
    <scope>NUCLEOTIDE SEQUENCE [LARGE SCALE GENOMIC DNA]</scope>
    <source>
        <strain evidence="7">CH2 X CH6</strain>
    </source>
</reference>
<organism evidence="6 7">
    <name type="scientific">Nematostella vectensis</name>
    <name type="common">Starlet sea anemone</name>
    <dbReference type="NCBI Taxonomy" id="45351"/>
    <lineage>
        <taxon>Eukaryota</taxon>
        <taxon>Metazoa</taxon>
        <taxon>Cnidaria</taxon>
        <taxon>Anthozoa</taxon>
        <taxon>Hexacorallia</taxon>
        <taxon>Actiniaria</taxon>
        <taxon>Edwardsiidae</taxon>
        <taxon>Nematostella</taxon>
    </lineage>
</organism>
<dbReference type="STRING" id="45351.A7SVX0"/>
<dbReference type="InterPro" id="IPR036179">
    <property type="entry name" value="Ig-like_dom_sf"/>
</dbReference>
<feature type="domain" description="Ig-like" evidence="5">
    <location>
        <begin position="1"/>
        <end position="81"/>
    </location>
</feature>
<keyword evidence="7" id="KW-1185">Reference proteome</keyword>
<dbReference type="FunFam" id="2.60.40.10:FF:000189">
    <property type="entry name" value="Neogenin isoform 3"/>
    <property type="match status" value="1"/>
</dbReference>
<dbReference type="Gene3D" id="2.60.40.10">
    <property type="entry name" value="Immunoglobulins"/>
    <property type="match status" value="1"/>
</dbReference>
<evidence type="ECO:0000256" key="2">
    <source>
        <dbReference type="ARBA" id="ARBA00022737"/>
    </source>
</evidence>
<dbReference type="Pfam" id="PF13927">
    <property type="entry name" value="Ig_3"/>
    <property type="match status" value="1"/>
</dbReference>
<dbReference type="InterPro" id="IPR051170">
    <property type="entry name" value="Neural/epithelial_adhesion"/>
</dbReference>
<dbReference type="eggNOG" id="KOG3510">
    <property type="taxonomic scope" value="Eukaryota"/>
</dbReference>
<sequence>PVITLQPEPTVVREGNPLILSCAADGRPIPSYEWLKDGHVITDSSNSTLEIESASREDAGRYQCVASNRIGNETSRYADVTV</sequence>
<dbReference type="AlphaFoldDB" id="A7SVX0"/>
<dbReference type="SMART" id="SM00409">
    <property type="entry name" value="IG"/>
    <property type="match status" value="1"/>
</dbReference>
<dbReference type="InterPro" id="IPR003599">
    <property type="entry name" value="Ig_sub"/>
</dbReference>
<dbReference type="OMA" id="YGCERHY"/>
<keyword evidence="1" id="KW-0732">Signal</keyword>
<dbReference type="InterPro" id="IPR007110">
    <property type="entry name" value="Ig-like_dom"/>
</dbReference>
<dbReference type="InParanoid" id="A7SVX0"/>
<feature type="non-terminal residue" evidence="6">
    <location>
        <position position="1"/>
    </location>
</feature>
<evidence type="ECO:0000313" key="7">
    <source>
        <dbReference type="Proteomes" id="UP000001593"/>
    </source>
</evidence>
<protein>
    <recommendedName>
        <fullName evidence="5">Ig-like domain-containing protein</fullName>
    </recommendedName>
</protein>
<dbReference type="HOGENOM" id="CLU_145026_2_1_1"/>
<dbReference type="PROSITE" id="PS50835">
    <property type="entry name" value="IG_LIKE"/>
    <property type="match status" value="1"/>
</dbReference>
<accession>A7SVX0</accession>
<evidence type="ECO:0000313" key="6">
    <source>
        <dbReference type="EMBL" id="EDO32136.1"/>
    </source>
</evidence>
<dbReference type="InterPro" id="IPR013783">
    <property type="entry name" value="Ig-like_fold"/>
</dbReference>
<dbReference type="EMBL" id="DS469847">
    <property type="protein sequence ID" value="EDO32136.1"/>
    <property type="molecule type" value="Genomic_DNA"/>
</dbReference>
<dbReference type="SMART" id="SM00408">
    <property type="entry name" value="IGc2"/>
    <property type="match status" value="1"/>
</dbReference>
<dbReference type="PANTHER" id="PTHR12231:SF253">
    <property type="entry name" value="DPR-INTERACTING PROTEIN ETA, ISOFORM B-RELATED"/>
    <property type="match status" value="1"/>
</dbReference>
<dbReference type="Proteomes" id="UP000001593">
    <property type="component" value="Unassembled WGS sequence"/>
</dbReference>
<evidence type="ECO:0000259" key="5">
    <source>
        <dbReference type="PROSITE" id="PS50835"/>
    </source>
</evidence>
<dbReference type="PANTHER" id="PTHR12231">
    <property type="entry name" value="CTX-RELATED TYPE I TRANSMEMBRANE PROTEIN"/>
    <property type="match status" value="1"/>
</dbReference>
<dbReference type="InterPro" id="IPR003598">
    <property type="entry name" value="Ig_sub2"/>
</dbReference>
<evidence type="ECO:0000256" key="3">
    <source>
        <dbReference type="ARBA" id="ARBA00023157"/>
    </source>
</evidence>
<keyword evidence="3" id="KW-1015">Disulfide bond</keyword>
<evidence type="ECO:0000256" key="4">
    <source>
        <dbReference type="ARBA" id="ARBA00023319"/>
    </source>
</evidence>
<keyword evidence="2" id="KW-0677">Repeat</keyword>
<feature type="non-terminal residue" evidence="6">
    <location>
        <position position="82"/>
    </location>
</feature>
<name>A7SVX0_NEMVE</name>